<dbReference type="Proteomes" id="UP000613030">
    <property type="component" value="Unassembled WGS sequence"/>
</dbReference>
<dbReference type="PANTHER" id="PTHR36443">
    <property type="entry name" value="BSR5223 PROTEIN"/>
    <property type="match status" value="1"/>
</dbReference>
<evidence type="ECO:0000313" key="3">
    <source>
        <dbReference type="Proteomes" id="UP000613030"/>
    </source>
</evidence>
<keyword evidence="1" id="KW-0472">Membrane</keyword>
<organism evidence="2 3">
    <name type="scientific">Chryseolinea lacunae</name>
    <dbReference type="NCBI Taxonomy" id="2801331"/>
    <lineage>
        <taxon>Bacteria</taxon>
        <taxon>Pseudomonadati</taxon>
        <taxon>Bacteroidota</taxon>
        <taxon>Cytophagia</taxon>
        <taxon>Cytophagales</taxon>
        <taxon>Fulvivirgaceae</taxon>
        <taxon>Chryseolinea</taxon>
    </lineage>
</organism>
<dbReference type="PANTHER" id="PTHR36443:SF1">
    <property type="entry name" value="BSR5223 PROTEIN"/>
    <property type="match status" value="1"/>
</dbReference>
<dbReference type="RefSeq" id="WP_202009040.1">
    <property type="nucleotide sequence ID" value="NZ_JAERRB010000003.1"/>
</dbReference>
<keyword evidence="1" id="KW-1133">Transmembrane helix</keyword>
<keyword evidence="1" id="KW-0812">Transmembrane</keyword>
<gene>
    <name evidence="2" type="ORF">JI741_10610</name>
</gene>
<evidence type="ECO:0000256" key="1">
    <source>
        <dbReference type="SAM" id="Phobius"/>
    </source>
</evidence>
<reference evidence="2 3" key="1">
    <citation type="submission" date="2021-01" db="EMBL/GenBank/DDBJ databases">
        <title>Chryseolinea sp. Jin1 Genome sequencing and assembly.</title>
        <authorList>
            <person name="Kim I."/>
        </authorList>
    </citation>
    <scope>NUCLEOTIDE SEQUENCE [LARGE SCALE GENOMIC DNA]</scope>
    <source>
        <strain evidence="2 3">Jin1</strain>
    </source>
</reference>
<accession>A0ABS1KQF6</accession>
<name>A0ABS1KQF6_9BACT</name>
<comment type="caution">
    <text evidence="2">The sequence shown here is derived from an EMBL/GenBank/DDBJ whole genome shotgun (WGS) entry which is preliminary data.</text>
</comment>
<proteinExistence type="predicted"/>
<dbReference type="InterPro" id="IPR021320">
    <property type="entry name" value="DUF2905"/>
</dbReference>
<sequence>MGKLLMIVGVICFIAGLVMTFGPKLPWLGKLPGDIAVDKGNVKFYFPLTTSILVSIVLSVLLFLYQRFKNH</sequence>
<evidence type="ECO:0000313" key="2">
    <source>
        <dbReference type="EMBL" id="MBL0741671.1"/>
    </source>
</evidence>
<dbReference type="EMBL" id="JAERRB010000003">
    <property type="protein sequence ID" value="MBL0741671.1"/>
    <property type="molecule type" value="Genomic_DNA"/>
</dbReference>
<keyword evidence="3" id="KW-1185">Reference proteome</keyword>
<dbReference type="Pfam" id="PF11146">
    <property type="entry name" value="DUF2905"/>
    <property type="match status" value="1"/>
</dbReference>
<protein>
    <submittedName>
        <fullName evidence="2">DUF2905 domain-containing protein</fullName>
    </submittedName>
</protein>
<feature type="transmembrane region" description="Helical" evidence="1">
    <location>
        <begin position="44"/>
        <end position="65"/>
    </location>
</feature>